<keyword evidence="13" id="KW-1185">Reference proteome</keyword>
<dbReference type="SUPFAM" id="SSF56112">
    <property type="entry name" value="Protein kinase-like (PK-like)"/>
    <property type="match status" value="1"/>
</dbReference>
<accession>A0A168N6D3</accession>
<dbReference type="Gene3D" id="1.10.510.10">
    <property type="entry name" value="Transferase(Phosphotransferase) domain 1"/>
    <property type="match status" value="1"/>
</dbReference>
<dbReference type="InterPro" id="IPR050236">
    <property type="entry name" value="Ser_Thr_kinase_AGC"/>
</dbReference>
<evidence type="ECO:0000256" key="6">
    <source>
        <dbReference type="ARBA" id="ARBA00022840"/>
    </source>
</evidence>
<dbReference type="SMART" id="SM00220">
    <property type="entry name" value="S_TKc"/>
    <property type="match status" value="1"/>
</dbReference>
<dbReference type="OMA" id="WMSELIC"/>
<dbReference type="FunFam" id="3.30.200.20:FF:000042">
    <property type="entry name" value="Aurora kinase A"/>
    <property type="match status" value="1"/>
</dbReference>
<evidence type="ECO:0000259" key="11">
    <source>
        <dbReference type="PROSITE" id="PS50011"/>
    </source>
</evidence>
<organism evidence="12">
    <name type="scientific">Absidia glauca</name>
    <name type="common">Pin mould</name>
    <dbReference type="NCBI Taxonomy" id="4829"/>
    <lineage>
        <taxon>Eukaryota</taxon>
        <taxon>Fungi</taxon>
        <taxon>Fungi incertae sedis</taxon>
        <taxon>Mucoromycota</taxon>
        <taxon>Mucoromycotina</taxon>
        <taxon>Mucoromycetes</taxon>
        <taxon>Mucorales</taxon>
        <taxon>Cunninghamellaceae</taxon>
        <taxon>Absidia</taxon>
    </lineage>
</organism>
<dbReference type="OrthoDB" id="354826at2759"/>
<comment type="catalytic activity">
    <reaction evidence="8">
        <text>L-seryl-[protein] + ATP = O-phospho-L-seryl-[protein] + ADP + H(+)</text>
        <dbReference type="Rhea" id="RHEA:17989"/>
        <dbReference type="Rhea" id="RHEA-COMP:9863"/>
        <dbReference type="Rhea" id="RHEA-COMP:11604"/>
        <dbReference type="ChEBI" id="CHEBI:15378"/>
        <dbReference type="ChEBI" id="CHEBI:29999"/>
        <dbReference type="ChEBI" id="CHEBI:30616"/>
        <dbReference type="ChEBI" id="CHEBI:83421"/>
        <dbReference type="ChEBI" id="CHEBI:456216"/>
        <dbReference type="EC" id="2.7.11.1"/>
    </reaction>
</comment>
<protein>
    <recommendedName>
        <fullName evidence="1">non-specific serine/threonine protein kinase</fullName>
        <ecNumber evidence="1">2.7.11.1</ecNumber>
    </recommendedName>
</protein>
<dbReference type="GO" id="GO:0004674">
    <property type="term" value="F:protein serine/threonine kinase activity"/>
    <property type="evidence" value="ECO:0007669"/>
    <property type="project" value="UniProtKB-KW"/>
</dbReference>
<evidence type="ECO:0000256" key="2">
    <source>
        <dbReference type="ARBA" id="ARBA00022527"/>
    </source>
</evidence>
<dbReference type="STRING" id="4829.A0A168N6D3"/>
<evidence type="ECO:0000256" key="3">
    <source>
        <dbReference type="ARBA" id="ARBA00022679"/>
    </source>
</evidence>
<dbReference type="EMBL" id="LT553041">
    <property type="protein sequence ID" value="SAL99909.1"/>
    <property type="molecule type" value="Genomic_DNA"/>
</dbReference>
<dbReference type="InterPro" id="IPR008271">
    <property type="entry name" value="Ser/Thr_kinase_AS"/>
</dbReference>
<evidence type="ECO:0000256" key="10">
    <source>
        <dbReference type="SAM" id="MobiDB-lite"/>
    </source>
</evidence>
<dbReference type="PROSITE" id="PS50011">
    <property type="entry name" value="PROTEIN_KINASE_DOM"/>
    <property type="match status" value="1"/>
</dbReference>
<keyword evidence="2" id="KW-0723">Serine/threonine-protein kinase</keyword>
<keyword evidence="6 9" id="KW-0067">ATP-binding</keyword>
<evidence type="ECO:0000256" key="7">
    <source>
        <dbReference type="ARBA" id="ARBA00047899"/>
    </source>
</evidence>
<dbReference type="PROSITE" id="PS00107">
    <property type="entry name" value="PROTEIN_KINASE_ATP"/>
    <property type="match status" value="1"/>
</dbReference>
<evidence type="ECO:0000256" key="4">
    <source>
        <dbReference type="ARBA" id="ARBA00022741"/>
    </source>
</evidence>
<dbReference type="InterPro" id="IPR017441">
    <property type="entry name" value="Protein_kinase_ATP_BS"/>
</dbReference>
<dbReference type="PANTHER" id="PTHR24356:SF422">
    <property type="entry name" value="PROTEIN KINASE DOMAIN-CONTAINING PROTEIN"/>
    <property type="match status" value="1"/>
</dbReference>
<evidence type="ECO:0000256" key="1">
    <source>
        <dbReference type="ARBA" id="ARBA00012513"/>
    </source>
</evidence>
<dbReference type="Proteomes" id="UP000078561">
    <property type="component" value="Unassembled WGS sequence"/>
</dbReference>
<keyword evidence="3" id="KW-0808">Transferase</keyword>
<feature type="region of interest" description="Disordered" evidence="10">
    <location>
        <begin position="340"/>
        <end position="373"/>
    </location>
</feature>
<evidence type="ECO:0000256" key="8">
    <source>
        <dbReference type="ARBA" id="ARBA00048679"/>
    </source>
</evidence>
<feature type="compositionally biased region" description="Low complexity" evidence="10">
    <location>
        <begin position="352"/>
        <end position="373"/>
    </location>
</feature>
<dbReference type="PROSITE" id="PS00108">
    <property type="entry name" value="PROTEIN_KINASE_ST"/>
    <property type="match status" value="1"/>
</dbReference>
<dbReference type="InterPro" id="IPR011009">
    <property type="entry name" value="Kinase-like_dom_sf"/>
</dbReference>
<name>A0A168N6D3_ABSGL</name>
<keyword evidence="5" id="KW-0418">Kinase</keyword>
<evidence type="ECO:0000256" key="5">
    <source>
        <dbReference type="ARBA" id="ARBA00022777"/>
    </source>
</evidence>
<dbReference type="PANTHER" id="PTHR24356">
    <property type="entry name" value="SERINE/THREONINE-PROTEIN KINASE"/>
    <property type="match status" value="1"/>
</dbReference>
<keyword evidence="4 9" id="KW-0547">Nucleotide-binding</keyword>
<evidence type="ECO:0000256" key="9">
    <source>
        <dbReference type="PROSITE-ProRule" id="PRU10141"/>
    </source>
</evidence>
<dbReference type="FunFam" id="1.10.510.10:FF:000571">
    <property type="entry name" value="Maternal embryonic leucine zipper kinase"/>
    <property type="match status" value="1"/>
</dbReference>
<dbReference type="Pfam" id="PF00069">
    <property type="entry name" value="Pkinase"/>
    <property type="match status" value="1"/>
</dbReference>
<dbReference type="EC" id="2.7.11.1" evidence="1"/>
<gene>
    <name evidence="12" type="primary">ABSGL_05565.1 scaffold 7186</name>
</gene>
<dbReference type="InParanoid" id="A0A168N6D3"/>
<dbReference type="FunCoup" id="A0A168N6D3">
    <property type="interactions" value="164"/>
</dbReference>
<comment type="catalytic activity">
    <reaction evidence="7">
        <text>L-threonyl-[protein] + ATP = O-phospho-L-threonyl-[protein] + ADP + H(+)</text>
        <dbReference type="Rhea" id="RHEA:46608"/>
        <dbReference type="Rhea" id="RHEA-COMP:11060"/>
        <dbReference type="Rhea" id="RHEA-COMP:11605"/>
        <dbReference type="ChEBI" id="CHEBI:15378"/>
        <dbReference type="ChEBI" id="CHEBI:30013"/>
        <dbReference type="ChEBI" id="CHEBI:30616"/>
        <dbReference type="ChEBI" id="CHEBI:61977"/>
        <dbReference type="ChEBI" id="CHEBI:456216"/>
        <dbReference type="EC" id="2.7.11.1"/>
    </reaction>
</comment>
<dbReference type="AlphaFoldDB" id="A0A168N6D3"/>
<evidence type="ECO:0000313" key="12">
    <source>
        <dbReference type="EMBL" id="SAL99909.1"/>
    </source>
</evidence>
<proteinExistence type="predicted"/>
<sequence length="540" mass="61635">MGNNPSTPLVTSQVNINDFELDKVIGEGAFGKVYKIKHIRRQERYALKTITKAHCVKTNKTRHVIRERMFLEQLDHPLICNLKYAFQDEHNLYMAMDLMLGGDLRRCLDQHGPLPEDLTRFWMSELICAVKYLHSKGIMHRDIKPENLLLDANGHLHLTDFNIATRIRKPYDRLLTSPSGTLVYFAPELVKGYGYTEDVDWWGVGITFYECIYGKRPWREYEGKDDILNQIVRGHIPYPMQINSTVSTNCLSVLQGLLETNPMYRLGHEGKGWEQLVHHPFFQGTPWQDINRRKSLPPGNIDLQSYTTAPSSLSPITKARQTDTDLLQLSTILSSSPMTKLPALSKESHGASSSTSSCNNNNNNNNSNSNSNNEAGGGWLAAVYDYLTPSKEHDMSDTHYAQQLEALETAFTLFDWTMYDDYQGFMNKTTLCVGSPPSWVKPAFTDADNGRILPVPTLSTSNDLDDDLTPPVTPTNDSFPDIYHDYPHQVYHTPQIKPYQHHQTVAIKKSRRSSTKHFNERRDWERRKSLLITTPNVGLM</sequence>
<dbReference type="GO" id="GO:0005524">
    <property type="term" value="F:ATP binding"/>
    <property type="evidence" value="ECO:0007669"/>
    <property type="project" value="UniProtKB-UniRule"/>
</dbReference>
<dbReference type="GO" id="GO:0035556">
    <property type="term" value="P:intracellular signal transduction"/>
    <property type="evidence" value="ECO:0007669"/>
    <property type="project" value="TreeGrafter"/>
</dbReference>
<reference evidence="12" key="1">
    <citation type="submission" date="2016-04" db="EMBL/GenBank/DDBJ databases">
        <authorList>
            <person name="Evans L.H."/>
            <person name="Alamgir A."/>
            <person name="Owens N."/>
            <person name="Weber N.D."/>
            <person name="Virtaneva K."/>
            <person name="Barbian K."/>
            <person name="Babar A."/>
            <person name="Rosenke K."/>
        </authorList>
    </citation>
    <scope>NUCLEOTIDE SEQUENCE [LARGE SCALE GENOMIC DNA]</scope>
    <source>
        <strain evidence="12">CBS 101.48</strain>
    </source>
</reference>
<feature type="binding site" evidence="9">
    <location>
        <position position="48"/>
    </location>
    <ligand>
        <name>ATP</name>
        <dbReference type="ChEBI" id="CHEBI:30616"/>
    </ligand>
</feature>
<feature type="domain" description="Protein kinase" evidence="11">
    <location>
        <begin position="19"/>
        <end position="282"/>
    </location>
</feature>
<dbReference type="InterPro" id="IPR000719">
    <property type="entry name" value="Prot_kinase_dom"/>
</dbReference>
<dbReference type="Gene3D" id="3.30.200.20">
    <property type="entry name" value="Phosphorylase Kinase, domain 1"/>
    <property type="match status" value="1"/>
</dbReference>
<evidence type="ECO:0000313" key="13">
    <source>
        <dbReference type="Proteomes" id="UP000078561"/>
    </source>
</evidence>